<dbReference type="EMBL" id="JAUDUY010000001">
    <property type="protein sequence ID" value="MDM9630307.1"/>
    <property type="molecule type" value="Genomic_DNA"/>
</dbReference>
<accession>A0ABT7WBM2</accession>
<reference evidence="2" key="1">
    <citation type="submission" date="2023-06" db="EMBL/GenBank/DDBJ databases">
        <title>Robiginitalea aurantiacus sp. nov. and Algoriphagus sediminis sp. nov., isolated from coastal sediment.</title>
        <authorList>
            <person name="Zhou Z.Y."/>
            <person name="An J."/>
            <person name="Jia Y.W."/>
            <person name="Du Z.J."/>
        </authorList>
    </citation>
    <scope>NUCLEOTIDE SEQUENCE</scope>
    <source>
        <strain evidence="2">M39</strain>
    </source>
</reference>
<name>A0ABT7WBM2_9FLAO</name>
<gene>
    <name evidence="2" type="ORF">QU605_02415</name>
</gene>
<comment type="caution">
    <text evidence="2">The sequence shown here is derived from an EMBL/GenBank/DDBJ whole genome shotgun (WGS) entry which is preliminary data.</text>
</comment>
<feature type="transmembrane region" description="Helical" evidence="1">
    <location>
        <begin position="21"/>
        <end position="40"/>
    </location>
</feature>
<keyword evidence="1" id="KW-0472">Membrane</keyword>
<keyword evidence="1" id="KW-1133">Transmembrane helix</keyword>
<keyword evidence="1" id="KW-0812">Transmembrane</keyword>
<evidence type="ECO:0000313" key="3">
    <source>
        <dbReference type="Proteomes" id="UP001174839"/>
    </source>
</evidence>
<proteinExistence type="predicted"/>
<dbReference type="Pfam" id="PF19578">
    <property type="entry name" value="DUF6090"/>
    <property type="match status" value="1"/>
</dbReference>
<keyword evidence="3" id="KW-1185">Reference proteome</keyword>
<dbReference type="InterPro" id="IPR045749">
    <property type="entry name" value="DUF6090"/>
</dbReference>
<evidence type="ECO:0000256" key="1">
    <source>
        <dbReference type="SAM" id="Phobius"/>
    </source>
</evidence>
<protein>
    <submittedName>
        <fullName evidence="2">DUF6090 family protein</fullName>
    </submittedName>
</protein>
<organism evidence="2 3">
    <name type="scientific">Robiginitalea aurantiaca</name>
    <dbReference type="NCBI Taxonomy" id="3056915"/>
    <lineage>
        <taxon>Bacteria</taxon>
        <taxon>Pseudomonadati</taxon>
        <taxon>Bacteroidota</taxon>
        <taxon>Flavobacteriia</taxon>
        <taxon>Flavobacteriales</taxon>
        <taxon>Flavobacteriaceae</taxon>
        <taxon>Robiginitalea</taxon>
    </lineage>
</organism>
<sequence>MINFFRKIRKQLADQNKPLKYFRYALGEIVLVMIGILLALQVNTWNEVRKDQQELRNILLSIASDMKEDALIVKEIMGYAKEDNERIKSFLSQEDYSGFTRDSLEQSLQVYSYYAHWRMSGFDLLKDSGITQYGEHAKVVKRIKSYYDHWIPLIKALEDDYEDSVVKSDDFWRFEENTYEFIYAEGLGSIQKDEAAMAVLETLAKSPIPRKILKTNYRLNEDLLGAYENYLVGIDGTVKEIEDAILKAD</sequence>
<dbReference type="Proteomes" id="UP001174839">
    <property type="component" value="Unassembled WGS sequence"/>
</dbReference>
<evidence type="ECO:0000313" key="2">
    <source>
        <dbReference type="EMBL" id="MDM9630307.1"/>
    </source>
</evidence>
<dbReference type="RefSeq" id="WP_289723666.1">
    <property type="nucleotide sequence ID" value="NZ_JAUDUY010000001.1"/>
</dbReference>